<dbReference type="InterPro" id="IPR050285">
    <property type="entry name" value="STE20_Ser/Thr_kinase"/>
</dbReference>
<accession>A0A8J1J2H8</accession>
<dbReference type="InterPro" id="IPR011009">
    <property type="entry name" value="Kinase-like_dom_sf"/>
</dbReference>
<dbReference type="PANTHER" id="PTHR48015:SF45">
    <property type="entry name" value="MITOGEN-ACTIVATED PROTEIN KINASE KINASE KINASE KINASE 4-LIKE"/>
    <property type="match status" value="1"/>
</dbReference>
<evidence type="ECO:0000313" key="4">
    <source>
        <dbReference type="RefSeq" id="XP_031752047.1"/>
    </source>
</evidence>
<feature type="binding site" evidence="1">
    <location>
        <position position="67"/>
    </location>
    <ligand>
        <name>ATP</name>
        <dbReference type="ChEBI" id="CHEBI:30616"/>
    </ligand>
</feature>
<dbReference type="GO" id="GO:0048812">
    <property type="term" value="P:neuron projection morphogenesis"/>
    <property type="evidence" value="ECO:0000318"/>
    <property type="project" value="GO_Central"/>
</dbReference>
<evidence type="ECO:0000259" key="2">
    <source>
        <dbReference type="PROSITE" id="PS50011"/>
    </source>
</evidence>
<dbReference type="GO" id="GO:0005524">
    <property type="term" value="F:ATP binding"/>
    <property type="evidence" value="ECO:0007669"/>
    <property type="project" value="UniProtKB-UniRule"/>
</dbReference>
<evidence type="ECO:0000256" key="1">
    <source>
        <dbReference type="PROSITE-ProRule" id="PRU10141"/>
    </source>
</evidence>
<dbReference type="PROSITE" id="PS50011">
    <property type="entry name" value="PROTEIN_KINASE_DOM"/>
    <property type="match status" value="1"/>
</dbReference>
<dbReference type="PANTHER" id="PTHR48015">
    <property type="entry name" value="SERINE/THREONINE-PROTEIN KINASE TAO"/>
    <property type="match status" value="1"/>
</dbReference>
<sequence length="357" mass="40378">MSQCAAVNLMPETHQITSLLSCAGEITSVDIQDPTEKIELVDPIGQGSFGQVFKGRHLETHEELAIKVIETLDKGNEEEISNEIKILKKASRHNNIVSFYGVFQPPDSIEKPIWIAMEFCGGRSVYEVLDQTYTGSLPEGCIAYICREVLQGLTYLHKTGIAHRDIKALNIALTEDAEVRIIDFGLAVELKWYQSSTQLAGTPHFTAPEVWTGARYKFEVRLQWSNCPLCLSFLFSPPFIFHILWLAEDVSALSRLGAVTIGRCIVFDDPPTFRKPDICIYNIVIPFSRSEAFNSFLKLCLTKKQRDRPKAKALIQHPFVKDLQNEAEAKEELRVLIRRANTIRACEKGKGFVHFLY</sequence>
<organism evidence="3 4">
    <name type="scientific">Xenopus tropicalis</name>
    <name type="common">Western clawed frog</name>
    <name type="synonym">Silurana tropicalis</name>
    <dbReference type="NCBI Taxonomy" id="8364"/>
    <lineage>
        <taxon>Eukaryota</taxon>
        <taxon>Metazoa</taxon>
        <taxon>Chordata</taxon>
        <taxon>Craniata</taxon>
        <taxon>Vertebrata</taxon>
        <taxon>Euteleostomi</taxon>
        <taxon>Amphibia</taxon>
        <taxon>Batrachia</taxon>
        <taxon>Anura</taxon>
        <taxon>Pipoidea</taxon>
        <taxon>Pipidae</taxon>
        <taxon>Xenopodinae</taxon>
        <taxon>Xenopus</taxon>
        <taxon>Silurana</taxon>
    </lineage>
</organism>
<dbReference type="GO" id="GO:0005737">
    <property type="term" value="C:cytoplasm"/>
    <property type="evidence" value="ECO:0000318"/>
    <property type="project" value="GO_Central"/>
</dbReference>
<keyword evidence="1" id="KW-0067">ATP-binding</keyword>
<protein>
    <submittedName>
        <fullName evidence="4">Traf2 and NCK-interacting protein kinase-like</fullName>
    </submittedName>
</protein>
<dbReference type="SMART" id="SM00220">
    <property type="entry name" value="S_TKc"/>
    <property type="match status" value="1"/>
</dbReference>
<name>A0A8J1J2H8_XENTR</name>
<keyword evidence="3" id="KW-1185">Reference proteome</keyword>
<dbReference type="KEGG" id="xtr:116408587"/>
<dbReference type="GO" id="GO:0043408">
    <property type="term" value="P:regulation of MAPK cascade"/>
    <property type="evidence" value="ECO:0000318"/>
    <property type="project" value="GO_Central"/>
</dbReference>
<dbReference type="OrthoDB" id="8693905at2759"/>
<dbReference type="PROSITE" id="PS00107">
    <property type="entry name" value="PROTEIN_KINASE_ATP"/>
    <property type="match status" value="1"/>
</dbReference>
<dbReference type="AlphaFoldDB" id="A0A8J1J2H8"/>
<evidence type="ECO:0000313" key="3">
    <source>
        <dbReference type="Proteomes" id="UP000008143"/>
    </source>
</evidence>
<dbReference type="GO" id="GO:0004674">
    <property type="term" value="F:protein serine/threonine kinase activity"/>
    <property type="evidence" value="ECO:0000318"/>
    <property type="project" value="GO_Central"/>
</dbReference>
<dbReference type="InterPro" id="IPR017441">
    <property type="entry name" value="Protein_kinase_ATP_BS"/>
</dbReference>
<feature type="domain" description="Protein kinase" evidence="2">
    <location>
        <begin position="38"/>
        <end position="320"/>
    </location>
</feature>
<dbReference type="Gene3D" id="1.10.510.10">
    <property type="entry name" value="Transferase(Phosphotransferase) domain 1"/>
    <property type="match status" value="2"/>
</dbReference>
<gene>
    <name evidence="4 5" type="primary">LOC116408587</name>
</gene>
<dbReference type="Xenbase" id="XB-GENE-29094343">
    <property type="gene designation" value="LOC116408587"/>
</dbReference>
<dbReference type="GeneID" id="116408587"/>
<dbReference type="SUPFAM" id="SSF56112">
    <property type="entry name" value="Protein kinase-like (PK-like)"/>
    <property type="match status" value="1"/>
</dbReference>
<keyword evidence="1" id="KW-0547">Nucleotide-binding</keyword>
<dbReference type="Gene3D" id="3.30.200.20">
    <property type="entry name" value="Phosphorylase Kinase, domain 1"/>
    <property type="match status" value="1"/>
</dbReference>
<reference evidence="4" key="1">
    <citation type="submission" date="2025-08" db="UniProtKB">
        <authorList>
            <consortium name="RefSeq"/>
        </authorList>
    </citation>
    <scope>IDENTIFICATION</scope>
    <source>
        <strain evidence="4">Nigerian</strain>
        <tissue evidence="4">Liver and blood</tissue>
    </source>
</reference>
<dbReference type="AGR" id="Xenbase:XB-GENE-29094343"/>
<dbReference type="Proteomes" id="UP000008143">
    <property type="component" value="Chromosome 2"/>
</dbReference>
<dbReference type="GO" id="GO:0000165">
    <property type="term" value="P:MAPK cascade"/>
    <property type="evidence" value="ECO:0000318"/>
    <property type="project" value="GO_Central"/>
</dbReference>
<evidence type="ECO:0000313" key="5">
    <source>
        <dbReference type="Xenbase" id="XB-GENE-29094343"/>
    </source>
</evidence>
<dbReference type="RefSeq" id="XP_031752047.1">
    <property type="nucleotide sequence ID" value="XM_031896187.1"/>
</dbReference>
<proteinExistence type="predicted"/>
<dbReference type="InterPro" id="IPR000719">
    <property type="entry name" value="Prot_kinase_dom"/>
</dbReference>
<dbReference type="Pfam" id="PF00069">
    <property type="entry name" value="Pkinase"/>
    <property type="match status" value="1"/>
</dbReference>